<dbReference type="AlphaFoldDB" id="A0A0G0ICH7"/>
<protein>
    <recommendedName>
        <fullName evidence="3">Type 4 fimbrial biogenesis protein PilX N-terminal domain-containing protein</fullName>
    </recommendedName>
</protein>
<dbReference type="EMBL" id="LBTW01000026">
    <property type="protein sequence ID" value="KKQ48660.1"/>
    <property type="molecule type" value="Genomic_DNA"/>
</dbReference>
<accession>A0A0G0ICH7</accession>
<reference evidence="1 2" key="1">
    <citation type="journal article" date="2015" name="Nature">
        <title>rRNA introns, odd ribosomes, and small enigmatic genomes across a large radiation of phyla.</title>
        <authorList>
            <person name="Brown C.T."/>
            <person name="Hug L.A."/>
            <person name="Thomas B.C."/>
            <person name="Sharon I."/>
            <person name="Castelle C.J."/>
            <person name="Singh A."/>
            <person name="Wilkins M.J."/>
            <person name="Williams K.H."/>
            <person name="Banfield J.F."/>
        </authorList>
    </citation>
    <scope>NUCLEOTIDE SEQUENCE [LARGE SCALE GENOMIC DNA]</scope>
</reference>
<name>A0A0G0ICH7_9BACT</name>
<gene>
    <name evidence="1" type="ORF">US67_C0026G0010</name>
</gene>
<evidence type="ECO:0000313" key="2">
    <source>
        <dbReference type="Proteomes" id="UP000034366"/>
    </source>
</evidence>
<evidence type="ECO:0000313" key="1">
    <source>
        <dbReference type="EMBL" id="KKQ48660.1"/>
    </source>
</evidence>
<organism evidence="1 2">
    <name type="scientific">Candidatus Woesebacteria bacterium GW2011_GWD1_38_10</name>
    <dbReference type="NCBI Taxonomy" id="1618592"/>
    <lineage>
        <taxon>Bacteria</taxon>
        <taxon>Candidatus Woeseibacteriota</taxon>
    </lineage>
</organism>
<evidence type="ECO:0008006" key="3">
    <source>
        <dbReference type="Google" id="ProtNLM"/>
    </source>
</evidence>
<dbReference type="Proteomes" id="UP000034366">
    <property type="component" value="Unassembled WGS sequence"/>
</dbReference>
<proteinExistence type="predicted"/>
<comment type="caution">
    <text evidence="1">The sequence shown here is derived from an EMBL/GenBank/DDBJ whole genome shotgun (WGS) entry which is preliminary data.</text>
</comment>
<sequence>MFKLPRNQIGRSESQNGQALLLILLVMSLVLTLVMSSVSRGVTDVEVSTSEEESIRAFDAAQAGIERSVVALTTPAVSVALDSGATFVADKDIVSSVQYLDGGDEVNYFKYPLELLSGESAIFFFVSHKENNDGDYVMTCDDIDPLIEECISPQRIRFNWGRPGTPSDGNTTPALYMEFYYNSDSSNPDKWEDLGDLSDVQIATISADPNASRRWVNNFQALTTTNGIPSNDAYSFTSLYEKGVDYVNVPIGALLFVKVTMLYNDTPQPLGVTSAASLPPQGYNLTSTGQSSDVYRKLVLFQGYPEIPFEFGNAVYSNNSLTK</sequence>